<evidence type="ECO:0000313" key="10">
    <source>
        <dbReference type="Proteomes" id="UP000502248"/>
    </source>
</evidence>
<feature type="transmembrane region" description="Helical" evidence="7">
    <location>
        <begin position="184"/>
        <end position="209"/>
    </location>
</feature>
<protein>
    <submittedName>
        <fullName evidence="9">Carbohydrate ABC transporter permease</fullName>
    </submittedName>
</protein>
<accession>A0A7Z2ZPF9</accession>
<dbReference type="PANTHER" id="PTHR43744">
    <property type="entry name" value="ABC TRANSPORTER PERMEASE PROTEIN MG189-RELATED-RELATED"/>
    <property type="match status" value="1"/>
</dbReference>
<keyword evidence="2 7" id="KW-0813">Transport</keyword>
<dbReference type="InterPro" id="IPR035906">
    <property type="entry name" value="MetI-like_sf"/>
</dbReference>
<dbReference type="SUPFAM" id="SSF161098">
    <property type="entry name" value="MetI-like"/>
    <property type="match status" value="1"/>
</dbReference>
<evidence type="ECO:0000256" key="1">
    <source>
        <dbReference type="ARBA" id="ARBA00004651"/>
    </source>
</evidence>
<feature type="domain" description="ABC transmembrane type-1" evidence="8">
    <location>
        <begin position="72"/>
        <end position="264"/>
    </location>
</feature>
<name>A0A7Z2ZPF9_9BACL</name>
<dbReference type="PANTHER" id="PTHR43744:SF8">
    <property type="entry name" value="SN-GLYCEROL-3-PHOSPHATE TRANSPORT SYSTEM PERMEASE PROTEIN UGPE"/>
    <property type="match status" value="1"/>
</dbReference>
<dbReference type="Proteomes" id="UP000502248">
    <property type="component" value="Chromosome"/>
</dbReference>
<evidence type="ECO:0000256" key="6">
    <source>
        <dbReference type="ARBA" id="ARBA00023136"/>
    </source>
</evidence>
<dbReference type="Gene3D" id="1.10.3720.10">
    <property type="entry name" value="MetI-like"/>
    <property type="match status" value="1"/>
</dbReference>
<evidence type="ECO:0000256" key="5">
    <source>
        <dbReference type="ARBA" id="ARBA00022989"/>
    </source>
</evidence>
<organism evidence="9 10">
    <name type="scientific">Cohnella herbarum</name>
    <dbReference type="NCBI Taxonomy" id="2728023"/>
    <lineage>
        <taxon>Bacteria</taxon>
        <taxon>Bacillati</taxon>
        <taxon>Bacillota</taxon>
        <taxon>Bacilli</taxon>
        <taxon>Bacillales</taxon>
        <taxon>Paenibacillaceae</taxon>
        <taxon>Cohnella</taxon>
    </lineage>
</organism>
<evidence type="ECO:0000259" key="8">
    <source>
        <dbReference type="PROSITE" id="PS50928"/>
    </source>
</evidence>
<keyword evidence="3" id="KW-1003">Cell membrane</keyword>
<feature type="transmembrane region" description="Helical" evidence="7">
    <location>
        <begin position="140"/>
        <end position="163"/>
    </location>
</feature>
<evidence type="ECO:0000313" key="9">
    <source>
        <dbReference type="EMBL" id="QJD87124.1"/>
    </source>
</evidence>
<feature type="transmembrane region" description="Helical" evidence="7">
    <location>
        <begin position="243"/>
        <end position="264"/>
    </location>
</feature>
<sequence length="279" mass="30870">MNNRREKWMNAGIGLLTWVLALIVSIPLYLVVINTFKTNKEIITDPLGFPTFKVGFDNIVHAWEKMNVLKAYGTTLSIEAIAVIGGVLLSSFAAYAVARFESKIFGAMYWVFLSGILIPMQAAFIPIIHNMKALGLNNTLLGISLVYMAVISPFAIFVYAGFMRSVPRELEEAAYIDGCSPARTFLQIIFPMLQPITASLFILQFIYVWNDLLLPLVMVNSRDIPTISVSLYKFFAGRGMADMSLLFGGITIVLAPVLILFVSFQRFFVKGLSAGAVKG</sequence>
<proteinExistence type="inferred from homology"/>
<dbReference type="InterPro" id="IPR000515">
    <property type="entry name" value="MetI-like"/>
</dbReference>
<dbReference type="RefSeq" id="WP_169283370.1">
    <property type="nucleotide sequence ID" value="NZ_CP051680.1"/>
</dbReference>
<keyword evidence="6 7" id="KW-0472">Membrane</keyword>
<feature type="transmembrane region" description="Helical" evidence="7">
    <location>
        <begin position="12"/>
        <end position="32"/>
    </location>
</feature>
<keyword evidence="10" id="KW-1185">Reference proteome</keyword>
<keyword evidence="5 7" id="KW-1133">Transmembrane helix</keyword>
<dbReference type="CDD" id="cd06261">
    <property type="entry name" value="TM_PBP2"/>
    <property type="match status" value="1"/>
</dbReference>
<dbReference type="EMBL" id="CP051680">
    <property type="protein sequence ID" value="QJD87124.1"/>
    <property type="molecule type" value="Genomic_DNA"/>
</dbReference>
<dbReference type="GO" id="GO:0005886">
    <property type="term" value="C:plasma membrane"/>
    <property type="evidence" value="ECO:0007669"/>
    <property type="project" value="UniProtKB-SubCell"/>
</dbReference>
<reference evidence="9 10" key="1">
    <citation type="submission" date="2020-04" db="EMBL/GenBank/DDBJ databases">
        <title>Genome sequencing of novel species.</title>
        <authorList>
            <person name="Heo J."/>
            <person name="Kim S.-J."/>
            <person name="Kim J.-S."/>
            <person name="Hong S.-B."/>
            <person name="Kwon S.-W."/>
        </authorList>
    </citation>
    <scope>NUCLEOTIDE SEQUENCE [LARGE SCALE GENOMIC DNA]</scope>
    <source>
        <strain evidence="9 10">MFER-1</strain>
    </source>
</reference>
<comment type="subcellular location">
    <subcellularLocation>
        <location evidence="1 7">Cell membrane</location>
        <topology evidence="1 7">Multi-pass membrane protein</topology>
    </subcellularLocation>
</comment>
<feature type="transmembrane region" description="Helical" evidence="7">
    <location>
        <begin position="109"/>
        <end position="128"/>
    </location>
</feature>
<evidence type="ECO:0000256" key="7">
    <source>
        <dbReference type="RuleBase" id="RU363032"/>
    </source>
</evidence>
<dbReference type="PROSITE" id="PS50928">
    <property type="entry name" value="ABC_TM1"/>
    <property type="match status" value="1"/>
</dbReference>
<gene>
    <name evidence="9" type="ORF">HH215_30740</name>
</gene>
<comment type="similarity">
    <text evidence="7">Belongs to the binding-protein-dependent transport system permease family.</text>
</comment>
<evidence type="ECO:0000256" key="4">
    <source>
        <dbReference type="ARBA" id="ARBA00022692"/>
    </source>
</evidence>
<dbReference type="Pfam" id="PF00528">
    <property type="entry name" value="BPD_transp_1"/>
    <property type="match status" value="1"/>
</dbReference>
<keyword evidence="4 7" id="KW-0812">Transmembrane</keyword>
<evidence type="ECO:0000256" key="3">
    <source>
        <dbReference type="ARBA" id="ARBA00022475"/>
    </source>
</evidence>
<dbReference type="GO" id="GO:0055085">
    <property type="term" value="P:transmembrane transport"/>
    <property type="evidence" value="ECO:0007669"/>
    <property type="project" value="InterPro"/>
</dbReference>
<feature type="transmembrane region" description="Helical" evidence="7">
    <location>
        <begin position="76"/>
        <end position="97"/>
    </location>
</feature>
<dbReference type="KEGG" id="cheb:HH215_30740"/>
<dbReference type="AlphaFoldDB" id="A0A7Z2ZPF9"/>
<evidence type="ECO:0000256" key="2">
    <source>
        <dbReference type="ARBA" id="ARBA00022448"/>
    </source>
</evidence>